<dbReference type="OrthoDB" id="9780431at2"/>
<dbReference type="Proteomes" id="UP000238415">
    <property type="component" value="Unassembled WGS sequence"/>
</dbReference>
<protein>
    <submittedName>
        <fullName evidence="5">Sulfate/thiosulfate import ATP-binding protein CysA</fullName>
        <ecNumber evidence="5">3.6.3.25</ecNumber>
    </submittedName>
</protein>
<keyword evidence="6" id="KW-1185">Reference proteome</keyword>
<dbReference type="GO" id="GO:0022857">
    <property type="term" value="F:transmembrane transporter activity"/>
    <property type="evidence" value="ECO:0007669"/>
    <property type="project" value="InterPro"/>
</dbReference>
<dbReference type="InterPro" id="IPR008995">
    <property type="entry name" value="Mo/tungstate-bd_C_term_dom"/>
</dbReference>
<dbReference type="Gene3D" id="3.40.50.300">
    <property type="entry name" value="P-loop containing nucleotide triphosphate hydrolases"/>
    <property type="match status" value="1"/>
</dbReference>
<keyword evidence="3 5" id="KW-0067">ATP-binding</keyword>
<dbReference type="Gene3D" id="2.40.50.100">
    <property type="match status" value="1"/>
</dbReference>
<dbReference type="GO" id="GO:0005524">
    <property type="term" value="F:ATP binding"/>
    <property type="evidence" value="ECO:0007669"/>
    <property type="project" value="UniProtKB-KW"/>
</dbReference>
<sequence>MGIEIRLEGIRVQKGGREVLAVDELVVRGSEVWALIGPNGAGKSTLLEVMALLEEPDRGRVFYDGHKIDYRRALFWRRRMAVVFQEALLLDTTVFNNVALGLRFRGYPRSVIKDKVEHWLEVFRIGNLADRPARCLSGGEAQRVSLARAFVLEPQVLFLDEPFAALDLPTRSSLIEELHYILRQTGITAVFVTHDFTELPFLADHVAALQGGRIIQRGTPGHILRRPASIELAGLVGISNILPGEAWLQGGTVRVRLQGGVTLLAGTRLNGRVVACLRPEEITLQAPDTSAPAANVLRGCIRRIVPRGSLCRIELDCGIPLVAETGIHQLRQEGLTPGKEVLAAFPPDAVHLIPA</sequence>
<dbReference type="AlphaFoldDB" id="A0A2T0ATW4"/>
<dbReference type="GO" id="GO:0016887">
    <property type="term" value="F:ATP hydrolysis activity"/>
    <property type="evidence" value="ECO:0007669"/>
    <property type="project" value="InterPro"/>
</dbReference>
<evidence type="ECO:0000256" key="1">
    <source>
        <dbReference type="ARBA" id="ARBA00022448"/>
    </source>
</evidence>
<dbReference type="InterPro" id="IPR017871">
    <property type="entry name" value="ABC_transporter-like_CS"/>
</dbReference>
<organism evidence="5 6">
    <name type="scientific">Neomoorella humiferrea</name>
    <dbReference type="NCBI Taxonomy" id="676965"/>
    <lineage>
        <taxon>Bacteria</taxon>
        <taxon>Bacillati</taxon>
        <taxon>Bacillota</taxon>
        <taxon>Clostridia</taxon>
        <taxon>Neomoorellales</taxon>
        <taxon>Neomoorellaceae</taxon>
        <taxon>Neomoorella</taxon>
    </lineage>
</organism>
<dbReference type="RefSeq" id="WP_106005009.1">
    <property type="nucleotide sequence ID" value="NZ_CP136419.1"/>
</dbReference>
<dbReference type="GO" id="GO:0043190">
    <property type="term" value="C:ATP-binding cassette (ABC) transporter complex"/>
    <property type="evidence" value="ECO:0007669"/>
    <property type="project" value="InterPro"/>
</dbReference>
<dbReference type="SMART" id="SM00382">
    <property type="entry name" value="AAA"/>
    <property type="match status" value="1"/>
</dbReference>
<comment type="caution">
    <text evidence="5">The sequence shown here is derived from an EMBL/GenBank/DDBJ whole genome shotgun (WGS) entry which is preliminary data.</text>
</comment>
<evidence type="ECO:0000313" key="5">
    <source>
        <dbReference type="EMBL" id="PRR73879.1"/>
    </source>
</evidence>
<reference evidence="5 6" key="1">
    <citation type="submission" date="2018-03" db="EMBL/GenBank/DDBJ databases">
        <title>Genome sequence of Moorella humiferrea DSM 23265.</title>
        <authorList>
            <person name="Poehlein A."/>
            <person name="Daniel R."/>
        </authorList>
    </citation>
    <scope>NUCLEOTIDE SEQUENCE [LARGE SCALE GENOMIC DNA]</scope>
    <source>
        <strain evidence="5 6">DSM 23265</strain>
    </source>
</reference>
<dbReference type="PROSITE" id="PS00211">
    <property type="entry name" value="ABC_TRANSPORTER_1"/>
    <property type="match status" value="1"/>
</dbReference>
<dbReference type="EMBL" id="PVXM01000015">
    <property type="protein sequence ID" value="PRR73879.1"/>
    <property type="molecule type" value="Genomic_DNA"/>
</dbReference>
<name>A0A2T0ATW4_9FIRM</name>
<dbReference type="Pfam" id="PF08402">
    <property type="entry name" value="TOBE_2"/>
    <property type="match status" value="1"/>
</dbReference>
<dbReference type="SUPFAM" id="SSF50331">
    <property type="entry name" value="MOP-like"/>
    <property type="match status" value="1"/>
</dbReference>
<evidence type="ECO:0000256" key="2">
    <source>
        <dbReference type="ARBA" id="ARBA00022741"/>
    </source>
</evidence>
<keyword evidence="5" id="KW-0378">Hydrolase</keyword>
<dbReference type="InterPro" id="IPR013611">
    <property type="entry name" value="Transp-assoc_OB_typ2"/>
</dbReference>
<dbReference type="PANTHER" id="PTHR42781:SF4">
    <property type="entry name" value="SPERMIDINE_PUTRESCINE IMPORT ATP-BINDING PROTEIN POTA"/>
    <property type="match status" value="1"/>
</dbReference>
<evidence type="ECO:0000259" key="4">
    <source>
        <dbReference type="PROSITE" id="PS50893"/>
    </source>
</evidence>
<dbReference type="PANTHER" id="PTHR42781">
    <property type="entry name" value="SPERMIDINE/PUTRESCINE IMPORT ATP-BINDING PROTEIN POTA"/>
    <property type="match status" value="1"/>
</dbReference>
<gene>
    <name evidence="5" type="primary">cysA_1</name>
    <name evidence="5" type="ORF">MOHU_10190</name>
</gene>
<dbReference type="InterPro" id="IPR050093">
    <property type="entry name" value="ABC_SmlMolc_Importer"/>
</dbReference>
<dbReference type="PROSITE" id="PS50893">
    <property type="entry name" value="ABC_TRANSPORTER_2"/>
    <property type="match status" value="1"/>
</dbReference>
<dbReference type="InterPro" id="IPR027417">
    <property type="entry name" value="P-loop_NTPase"/>
</dbReference>
<keyword evidence="1" id="KW-0813">Transport</keyword>
<dbReference type="SUPFAM" id="SSF52540">
    <property type="entry name" value="P-loop containing nucleoside triphosphate hydrolases"/>
    <property type="match status" value="1"/>
</dbReference>
<dbReference type="EC" id="3.6.3.25" evidence="5"/>
<proteinExistence type="predicted"/>
<dbReference type="Pfam" id="PF00005">
    <property type="entry name" value="ABC_tran"/>
    <property type="match status" value="1"/>
</dbReference>
<dbReference type="InterPro" id="IPR003439">
    <property type="entry name" value="ABC_transporter-like_ATP-bd"/>
</dbReference>
<feature type="domain" description="ABC transporter" evidence="4">
    <location>
        <begin position="5"/>
        <end position="236"/>
    </location>
</feature>
<dbReference type="InterPro" id="IPR003593">
    <property type="entry name" value="AAA+_ATPase"/>
</dbReference>
<accession>A0A2T0ATW4</accession>
<evidence type="ECO:0000256" key="3">
    <source>
        <dbReference type="ARBA" id="ARBA00022840"/>
    </source>
</evidence>
<evidence type="ECO:0000313" key="6">
    <source>
        <dbReference type="Proteomes" id="UP000238415"/>
    </source>
</evidence>
<keyword evidence="2" id="KW-0547">Nucleotide-binding</keyword>